<proteinExistence type="predicted"/>
<gene>
    <name evidence="2" type="ORF">BDV96DRAFT_562005</name>
</gene>
<dbReference type="AlphaFoldDB" id="A0A6A5ZU01"/>
<dbReference type="OrthoDB" id="1911848at2759"/>
<dbReference type="SUPFAM" id="SSF56112">
    <property type="entry name" value="Protein kinase-like (PK-like)"/>
    <property type="match status" value="1"/>
</dbReference>
<dbReference type="PANTHER" id="PTHR37542:SF3">
    <property type="entry name" value="PRION-INHIBITION AND PROPAGATION HELO DOMAIN-CONTAINING PROTEIN"/>
    <property type="match status" value="1"/>
</dbReference>
<evidence type="ECO:0000259" key="1">
    <source>
        <dbReference type="PROSITE" id="PS50011"/>
    </source>
</evidence>
<dbReference type="PROSITE" id="PS50011">
    <property type="entry name" value="PROTEIN_KINASE_DOM"/>
    <property type="match status" value="1"/>
</dbReference>
<evidence type="ECO:0000313" key="3">
    <source>
        <dbReference type="Proteomes" id="UP000799770"/>
    </source>
</evidence>
<sequence length="495" mass="56246">MFGIDTIIGLVSLSIAIPGMVQTFTHAGRYLSKRLTSTPYTSEVRKIQELIIDLARGRMRTTLETAEDLYCDTPDTSLKSALLGSIKELWSENRKASEAVLKRLDDMYRLETRLDQFIQGHLNSRSVRSRFELKRGRFSIIGTPSIVPHASVSTTLADFNTHGHRGSQPCLLEEKSFPGCSTTLAYESIVSLARNLQSIETPRTLLQLIGFEMQASSPLSPDRFRLVFAFPEGRFNPRSLRDIYLDPVNRPYPPIPRNYRFILPRKLSEAVYQVHQQNLVHKCIRPESILLFDSKSDPSLDEKYPKMIGTPYLVDWQHVRKTMETSMRQPHMDWTYALYQHPERQASPGSVAESKYNIGHDIYSLGVCFLEIGLWESFVVYDEFGPAQSPCLTQAKQKWKDANTSASELMTEAQIEQKVFIDLAAEPLAFEMGEAYSRLVIKCLTCIEGGFGNTLKFVNSQSRDWDEEGVVFIQQIRKELSHASTMGSGIYNQAM</sequence>
<reference evidence="2" key="1">
    <citation type="journal article" date="2020" name="Stud. Mycol.">
        <title>101 Dothideomycetes genomes: a test case for predicting lifestyles and emergence of pathogens.</title>
        <authorList>
            <person name="Haridas S."/>
            <person name="Albert R."/>
            <person name="Binder M."/>
            <person name="Bloem J."/>
            <person name="Labutti K."/>
            <person name="Salamov A."/>
            <person name="Andreopoulos B."/>
            <person name="Baker S."/>
            <person name="Barry K."/>
            <person name="Bills G."/>
            <person name="Bluhm B."/>
            <person name="Cannon C."/>
            <person name="Castanera R."/>
            <person name="Culley D."/>
            <person name="Daum C."/>
            <person name="Ezra D."/>
            <person name="Gonzalez J."/>
            <person name="Henrissat B."/>
            <person name="Kuo A."/>
            <person name="Liang C."/>
            <person name="Lipzen A."/>
            <person name="Lutzoni F."/>
            <person name="Magnuson J."/>
            <person name="Mondo S."/>
            <person name="Nolan M."/>
            <person name="Ohm R."/>
            <person name="Pangilinan J."/>
            <person name="Park H.-J."/>
            <person name="Ramirez L."/>
            <person name="Alfaro M."/>
            <person name="Sun H."/>
            <person name="Tritt A."/>
            <person name="Yoshinaga Y."/>
            <person name="Zwiers L.-H."/>
            <person name="Turgeon B."/>
            <person name="Goodwin S."/>
            <person name="Spatafora J."/>
            <person name="Crous P."/>
            <person name="Grigoriev I."/>
        </authorList>
    </citation>
    <scope>NUCLEOTIDE SEQUENCE</scope>
    <source>
        <strain evidence="2">CBS 627.86</strain>
    </source>
</reference>
<dbReference type="EMBL" id="ML977310">
    <property type="protein sequence ID" value="KAF2123130.1"/>
    <property type="molecule type" value="Genomic_DNA"/>
</dbReference>
<organism evidence="2 3">
    <name type="scientific">Lophiotrema nucula</name>
    <dbReference type="NCBI Taxonomy" id="690887"/>
    <lineage>
        <taxon>Eukaryota</taxon>
        <taxon>Fungi</taxon>
        <taxon>Dikarya</taxon>
        <taxon>Ascomycota</taxon>
        <taxon>Pezizomycotina</taxon>
        <taxon>Dothideomycetes</taxon>
        <taxon>Pleosporomycetidae</taxon>
        <taxon>Pleosporales</taxon>
        <taxon>Lophiotremataceae</taxon>
        <taxon>Lophiotrema</taxon>
    </lineage>
</organism>
<dbReference type="PANTHER" id="PTHR37542">
    <property type="entry name" value="HELO DOMAIN-CONTAINING PROTEIN-RELATED"/>
    <property type="match status" value="1"/>
</dbReference>
<accession>A0A6A5ZU01</accession>
<dbReference type="InterPro" id="IPR000719">
    <property type="entry name" value="Prot_kinase_dom"/>
</dbReference>
<name>A0A6A5ZU01_9PLEO</name>
<dbReference type="InterPro" id="IPR011009">
    <property type="entry name" value="Kinase-like_dom_sf"/>
</dbReference>
<dbReference type="GO" id="GO:0005524">
    <property type="term" value="F:ATP binding"/>
    <property type="evidence" value="ECO:0007669"/>
    <property type="project" value="InterPro"/>
</dbReference>
<keyword evidence="3" id="KW-1185">Reference proteome</keyword>
<feature type="domain" description="Protein kinase" evidence="1">
    <location>
        <begin position="127"/>
        <end position="439"/>
    </location>
</feature>
<dbReference type="Proteomes" id="UP000799770">
    <property type="component" value="Unassembled WGS sequence"/>
</dbReference>
<protein>
    <recommendedName>
        <fullName evidence="1">Protein kinase domain-containing protein</fullName>
    </recommendedName>
</protein>
<dbReference type="GO" id="GO:0004672">
    <property type="term" value="F:protein kinase activity"/>
    <property type="evidence" value="ECO:0007669"/>
    <property type="project" value="InterPro"/>
</dbReference>
<evidence type="ECO:0000313" key="2">
    <source>
        <dbReference type="EMBL" id="KAF2123130.1"/>
    </source>
</evidence>
<dbReference type="Gene3D" id="1.10.510.10">
    <property type="entry name" value="Transferase(Phosphotransferase) domain 1"/>
    <property type="match status" value="1"/>
</dbReference>